<dbReference type="GO" id="GO:0046872">
    <property type="term" value="F:metal ion binding"/>
    <property type="evidence" value="ECO:0007669"/>
    <property type="project" value="UniProtKB-UniRule"/>
</dbReference>
<comment type="caution">
    <text evidence="13">The sequence shown here is derived from an EMBL/GenBank/DDBJ whole genome shotgun (WGS) entry which is preliminary data.</text>
</comment>
<dbReference type="Proteomes" id="UP001333818">
    <property type="component" value="Unassembled WGS sequence"/>
</dbReference>
<dbReference type="Pfam" id="PF00994">
    <property type="entry name" value="MoCF_biosynth"/>
    <property type="match status" value="1"/>
</dbReference>
<proteinExistence type="inferred from homology"/>
<evidence type="ECO:0000313" key="14">
    <source>
        <dbReference type="Proteomes" id="UP001333818"/>
    </source>
</evidence>
<sequence length="419" mass="45067">MHSVSNTESTILNLIQPFDAKTDREQIDLLQALGRILAEDIKSELDFPHWDNSSMDGYAFRHADLEEVEQLAIASQDIPAGSTEAPPLGKGECVRIFTGGMLPEGADTVVMQEDVEIVGVYLRLKAPSTKGEYVRHQGEFYRSGITLLSKGTKLVGTDLGALAALRCQTVPVYRQPKVAIFSTGNELVSLASQDPLKLGQIIDSNQYTLAALVTQAGGIPLLMGAVPDRQESLRSAIETAIASADLVISSGGVSVGDYDYIDRILAEMGAELHIQSVAIKPGKPLTVATFSSSLNNALTASGEKRCQLYFGVPGNPVSAMVSFWRFIRGAIAKLGGGNASSWYPQFILAQTTQDLHAQGRRETYLWGHLAWKSGRAIFDPVENYSSGNLISVIGTNALAILKVNQTYVPAGETVAIVQI</sequence>
<comment type="pathway">
    <text evidence="3 11">Cofactor biosynthesis; molybdopterin biosynthesis.</text>
</comment>
<dbReference type="AlphaFoldDB" id="A0AAW9Q9T6"/>
<dbReference type="InterPro" id="IPR038987">
    <property type="entry name" value="MoeA-like"/>
</dbReference>
<dbReference type="SUPFAM" id="SSF53218">
    <property type="entry name" value="Molybdenum cofactor biosynthesis proteins"/>
    <property type="match status" value="1"/>
</dbReference>
<dbReference type="Gene3D" id="2.40.340.10">
    <property type="entry name" value="MoeA, C-terminal, domain IV"/>
    <property type="match status" value="1"/>
</dbReference>
<keyword evidence="14" id="KW-1185">Reference proteome</keyword>
<dbReference type="PANTHER" id="PTHR10192:SF5">
    <property type="entry name" value="GEPHYRIN"/>
    <property type="match status" value="1"/>
</dbReference>
<dbReference type="Gene3D" id="2.170.190.11">
    <property type="entry name" value="Molybdopterin biosynthesis moea protein, domain 3"/>
    <property type="match status" value="1"/>
</dbReference>
<evidence type="ECO:0000256" key="1">
    <source>
        <dbReference type="ARBA" id="ARBA00001946"/>
    </source>
</evidence>
<keyword evidence="5 11" id="KW-0500">Molybdenum</keyword>
<dbReference type="Pfam" id="PF03453">
    <property type="entry name" value="MoeA_N"/>
    <property type="match status" value="1"/>
</dbReference>
<gene>
    <name evidence="13" type="primary">glp</name>
    <name evidence="13" type="ORF">V2H45_21235</name>
</gene>
<dbReference type="InterPro" id="IPR008284">
    <property type="entry name" value="MoCF_biosynth_CS"/>
</dbReference>
<evidence type="ECO:0000256" key="10">
    <source>
        <dbReference type="ARBA" id="ARBA00047317"/>
    </source>
</evidence>
<dbReference type="InterPro" id="IPR036425">
    <property type="entry name" value="MoaB/Mog-like_dom_sf"/>
</dbReference>
<evidence type="ECO:0000256" key="2">
    <source>
        <dbReference type="ARBA" id="ARBA00002901"/>
    </source>
</evidence>
<comment type="function">
    <text evidence="2 11">Catalyzes the insertion of molybdate into adenylated molybdopterin with the concomitant release of AMP.</text>
</comment>
<dbReference type="FunFam" id="3.40.980.10:FF:000004">
    <property type="entry name" value="Molybdopterin molybdenumtransferase"/>
    <property type="match status" value="1"/>
</dbReference>
<dbReference type="SMART" id="SM00852">
    <property type="entry name" value="MoCF_biosynth"/>
    <property type="match status" value="1"/>
</dbReference>
<dbReference type="Pfam" id="PF03454">
    <property type="entry name" value="MoeA_C"/>
    <property type="match status" value="1"/>
</dbReference>
<name>A0AAW9Q9T6_9CYAN</name>
<dbReference type="InterPro" id="IPR036135">
    <property type="entry name" value="MoeA_linker/N_sf"/>
</dbReference>
<dbReference type="PROSITE" id="PS01079">
    <property type="entry name" value="MOCF_BIOSYNTHESIS_2"/>
    <property type="match status" value="1"/>
</dbReference>
<keyword evidence="8 11" id="KW-0460">Magnesium</keyword>
<feature type="domain" description="MoaB/Mog" evidence="12">
    <location>
        <begin position="179"/>
        <end position="333"/>
    </location>
</feature>
<dbReference type="NCBIfam" id="NF045515">
    <property type="entry name" value="Glp_gephyrin"/>
    <property type="match status" value="1"/>
</dbReference>
<keyword evidence="9 11" id="KW-0501">Molybdenum cofactor biosynthesis</keyword>
<dbReference type="GO" id="GO:0061599">
    <property type="term" value="F:molybdopterin molybdotransferase activity"/>
    <property type="evidence" value="ECO:0007669"/>
    <property type="project" value="UniProtKB-UniRule"/>
</dbReference>
<evidence type="ECO:0000256" key="6">
    <source>
        <dbReference type="ARBA" id="ARBA00022679"/>
    </source>
</evidence>
<evidence type="ECO:0000256" key="4">
    <source>
        <dbReference type="ARBA" id="ARBA00010763"/>
    </source>
</evidence>
<evidence type="ECO:0000313" key="13">
    <source>
        <dbReference type="EMBL" id="MEE3719271.1"/>
    </source>
</evidence>
<organism evidence="13 14">
    <name type="scientific">Tumidithrix elongata BACA0141</name>
    <dbReference type="NCBI Taxonomy" id="2716417"/>
    <lineage>
        <taxon>Bacteria</taxon>
        <taxon>Bacillati</taxon>
        <taxon>Cyanobacteriota</taxon>
        <taxon>Cyanophyceae</taxon>
        <taxon>Pseudanabaenales</taxon>
        <taxon>Pseudanabaenaceae</taxon>
        <taxon>Tumidithrix</taxon>
        <taxon>Tumidithrix elongata</taxon>
    </lineage>
</organism>
<comment type="similarity">
    <text evidence="4 11">Belongs to the MoeA family.</text>
</comment>
<keyword evidence="7 11" id="KW-0479">Metal-binding</keyword>
<evidence type="ECO:0000256" key="7">
    <source>
        <dbReference type="ARBA" id="ARBA00022723"/>
    </source>
</evidence>
<protein>
    <recommendedName>
        <fullName evidence="11">Molybdopterin molybdenumtransferase</fullName>
        <ecNumber evidence="11">2.10.1.1</ecNumber>
    </recommendedName>
</protein>
<dbReference type="InterPro" id="IPR001453">
    <property type="entry name" value="MoaB/Mog_dom"/>
</dbReference>
<comment type="cofactor">
    <cofactor evidence="1 11">
        <name>Mg(2+)</name>
        <dbReference type="ChEBI" id="CHEBI:18420"/>
    </cofactor>
</comment>
<dbReference type="GO" id="GO:0006777">
    <property type="term" value="P:Mo-molybdopterin cofactor biosynthetic process"/>
    <property type="evidence" value="ECO:0007669"/>
    <property type="project" value="UniProtKB-UniRule"/>
</dbReference>
<dbReference type="Gene3D" id="3.90.105.10">
    <property type="entry name" value="Molybdopterin biosynthesis moea protein, domain 2"/>
    <property type="match status" value="1"/>
</dbReference>
<dbReference type="EMBL" id="JAZBJZ010000122">
    <property type="protein sequence ID" value="MEE3719271.1"/>
    <property type="molecule type" value="Genomic_DNA"/>
</dbReference>
<reference evidence="13" key="1">
    <citation type="submission" date="2024-01" db="EMBL/GenBank/DDBJ databases">
        <title>Bank of Algae and Cyanobacteria of the Azores (BACA) strain genomes.</title>
        <authorList>
            <person name="Luz R."/>
            <person name="Cordeiro R."/>
            <person name="Fonseca A."/>
            <person name="Goncalves V."/>
        </authorList>
    </citation>
    <scope>NUCLEOTIDE SEQUENCE</scope>
    <source>
        <strain evidence="13">BACA0141</strain>
    </source>
</reference>
<dbReference type="InterPro" id="IPR036688">
    <property type="entry name" value="MoeA_C_domain_IV_sf"/>
</dbReference>
<evidence type="ECO:0000256" key="11">
    <source>
        <dbReference type="RuleBase" id="RU365090"/>
    </source>
</evidence>
<accession>A0AAW9Q9T6</accession>
<dbReference type="CDD" id="cd00887">
    <property type="entry name" value="MoeA"/>
    <property type="match status" value="1"/>
</dbReference>
<comment type="catalytic activity">
    <reaction evidence="10">
        <text>adenylyl-molybdopterin + molybdate = Mo-molybdopterin + AMP + H(+)</text>
        <dbReference type="Rhea" id="RHEA:35047"/>
        <dbReference type="ChEBI" id="CHEBI:15378"/>
        <dbReference type="ChEBI" id="CHEBI:36264"/>
        <dbReference type="ChEBI" id="CHEBI:62727"/>
        <dbReference type="ChEBI" id="CHEBI:71302"/>
        <dbReference type="ChEBI" id="CHEBI:456215"/>
        <dbReference type="EC" id="2.10.1.1"/>
    </reaction>
</comment>
<keyword evidence="6 11" id="KW-0808">Transferase</keyword>
<evidence type="ECO:0000256" key="8">
    <source>
        <dbReference type="ARBA" id="ARBA00022842"/>
    </source>
</evidence>
<evidence type="ECO:0000256" key="5">
    <source>
        <dbReference type="ARBA" id="ARBA00022505"/>
    </source>
</evidence>
<dbReference type="NCBIfam" id="TIGR00177">
    <property type="entry name" value="molyb_syn"/>
    <property type="match status" value="1"/>
</dbReference>
<dbReference type="SUPFAM" id="SSF63867">
    <property type="entry name" value="MoeA C-terminal domain-like"/>
    <property type="match status" value="1"/>
</dbReference>
<dbReference type="PANTHER" id="PTHR10192">
    <property type="entry name" value="MOLYBDOPTERIN BIOSYNTHESIS PROTEIN"/>
    <property type="match status" value="1"/>
</dbReference>
<evidence type="ECO:0000256" key="3">
    <source>
        <dbReference type="ARBA" id="ARBA00005046"/>
    </source>
</evidence>
<evidence type="ECO:0000259" key="12">
    <source>
        <dbReference type="SMART" id="SM00852"/>
    </source>
</evidence>
<dbReference type="InterPro" id="IPR005110">
    <property type="entry name" value="MoeA_linker/N"/>
</dbReference>
<dbReference type="SUPFAM" id="SSF63882">
    <property type="entry name" value="MoeA N-terminal region -like"/>
    <property type="match status" value="1"/>
</dbReference>
<dbReference type="Gene3D" id="3.40.980.10">
    <property type="entry name" value="MoaB/Mog-like domain"/>
    <property type="match status" value="1"/>
</dbReference>
<evidence type="ECO:0000256" key="9">
    <source>
        <dbReference type="ARBA" id="ARBA00023150"/>
    </source>
</evidence>
<dbReference type="EC" id="2.10.1.1" evidence="11"/>
<dbReference type="GO" id="GO:0005829">
    <property type="term" value="C:cytosol"/>
    <property type="evidence" value="ECO:0007669"/>
    <property type="project" value="TreeGrafter"/>
</dbReference>
<dbReference type="RefSeq" id="WP_330485707.1">
    <property type="nucleotide sequence ID" value="NZ_JAZBJZ010000122.1"/>
</dbReference>
<dbReference type="InterPro" id="IPR005111">
    <property type="entry name" value="MoeA_C_domain_IV"/>
</dbReference>